<gene>
    <name evidence="1" type="ORF">HCT14_07530</name>
</gene>
<keyword evidence="2" id="KW-1185">Reference proteome</keyword>
<dbReference type="EMBL" id="JAATLJ010000002">
    <property type="protein sequence ID" value="NIZ41354.1"/>
    <property type="molecule type" value="Genomic_DNA"/>
</dbReference>
<comment type="caution">
    <text evidence="1">The sequence shown here is derived from an EMBL/GenBank/DDBJ whole genome shotgun (WGS) entry which is preliminary data.</text>
</comment>
<dbReference type="AlphaFoldDB" id="A0A968KS43"/>
<dbReference type="Proteomes" id="UP000711995">
    <property type="component" value="Unassembled WGS sequence"/>
</dbReference>
<proteinExistence type="predicted"/>
<protein>
    <submittedName>
        <fullName evidence="1">Uncharacterized protein</fullName>
    </submittedName>
</protein>
<evidence type="ECO:0000313" key="2">
    <source>
        <dbReference type="Proteomes" id="UP000711995"/>
    </source>
</evidence>
<sequence>MDMILGDDQEGFDLVLQQQSDIQLVEDPSQRMLNIIKVALFTDSNWMGADLLPGSVGSQLEALIRLPISMDSRLKVEQEIRRSLQVVLDEGLVKKMEVSVRIIDNRKYSMVITYDQEQLILDPLLEVRE</sequence>
<dbReference type="RefSeq" id="WP_167700971.1">
    <property type="nucleotide sequence ID" value="NZ_CP118175.1"/>
</dbReference>
<reference evidence="1 2" key="1">
    <citation type="submission" date="2020-03" db="EMBL/GenBank/DDBJ databases">
        <title>Spirochaetal bacteria isolated from arthropods constitute a novel genus Entomospira genus novum within the order Spirochaetales.</title>
        <authorList>
            <person name="Grana-Miraglia L."/>
            <person name="Sikutova S."/>
            <person name="Fingerle V."/>
            <person name="Sing A."/>
            <person name="Castillo-Ramirez S."/>
            <person name="Margos G."/>
            <person name="Rudolf I."/>
        </authorList>
    </citation>
    <scope>NUCLEOTIDE SEQUENCE [LARGE SCALE GENOMIC DNA]</scope>
    <source>
        <strain evidence="1 2">BR193</strain>
    </source>
</reference>
<name>A0A968KS43_9SPIO</name>
<organism evidence="1 2">
    <name type="scientific">Entomospira entomophila</name>
    <dbReference type="NCBI Taxonomy" id="2719988"/>
    <lineage>
        <taxon>Bacteria</taxon>
        <taxon>Pseudomonadati</taxon>
        <taxon>Spirochaetota</taxon>
        <taxon>Spirochaetia</taxon>
        <taxon>Spirochaetales</taxon>
        <taxon>Spirochaetaceae</taxon>
        <taxon>Entomospira</taxon>
    </lineage>
</organism>
<evidence type="ECO:0000313" key="1">
    <source>
        <dbReference type="EMBL" id="NIZ41354.1"/>
    </source>
</evidence>
<accession>A0A968KS43</accession>